<gene>
    <name evidence="2" type="ORF">ACFSTF_09590</name>
</gene>
<reference evidence="3" key="1">
    <citation type="journal article" date="2019" name="Int. J. Syst. Evol. Microbiol.">
        <title>The Global Catalogue of Microorganisms (GCM) 10K type strain sequencing project: providing services to taxonomists for standard genome sequencing and annotation.</title>
        <authorList>
            <consortium name="The Broad Institute Genomics Platform"/>
            <consortium name="The Broad Institute Genome Sequencing Center for Infectious Disease"/>
            <person name="Wu L."/>
            <person name="Ma J."/>
        </authorList>
    </citation>
    <scope>NUCLEOTIDE SEQUENCE [LARGE SCALE GENOMIC DNA]</scope>
    <source>
        <strain evidence="3">TISTR 2241</strain>
    </source>
</reference>
<dbReference type="InterPro" id="IPR013766">
    <property type="entry name" value="Thioredoxin_domain"/>
</dbReference>
<evidence type="ECO:0000259" key="1">
    <source>
        <dbReference type="Pfam" id="PF00085"/>
    </source>
</evidence>
<evidence type="ECO:0000313" key="3">
    <source>
        <dbReference type="Proteomes" id="UP001597458"/>
    </source>
</evidence>
<dbReference type="EMBL" id="JBHUMR010000012">
    <property type="protein sequence ID" value="MFD2617555.1"/>
    <property type="molecule type" value="Genomic_DNA"/>
</dbReference>
<feature type="domain" description="Thioredoxin" evidence="1">
    <location>
        <begin position="14"/>
        <end position="90"/>
    </location>
</feature>
<dbReference type="Pfam" id="PF00085">
    <property type="entry name" value="Thioredoxin"/>
    <property type="match status" value="1"/>
</dbReference>
<evidence type="ECO:0000313" key="2">
    <source>
        <dbReference type="EMBL" id="MFD2617555.1"/>
    </source>
</evidence>
<protein>
    <submittedName>
        <fullName evidence="2">Thioredoxin family protein</fullName>
    </submittedName>
</protein>
<organism evidence="2 3">
    <name type="scientific">Terrilactibacillus laevilacticus</name>
    <dbReference type="NCBI Taxonomy" id="1380157"/>
    <lineage>
        <taxon>Bacteria</taxon>
        <taxon>Bacillati</taxon>
        <taxon>Bacillota</taxon>
        <taxon>Bacilli</taxon>
        <taxon>Bacillales</taxon>
        <taxon>Bacillaceae</taxon>
        <taxon>Terrilactibacillus</taxon>
    </lineage>
</organism>
<dbReference type="InterPro" id="IPR036249">
    <property type="entry name" value="Thioredoxin-like_sf"/>
</dbReference>
<dbReference type="Proteomes" id="UP001597458">
    <property type="component" value="Unassembled WGS sequence"/>
</dbReference>
<accession>A0ABW5PRN1</accession>
<keyword evidence="3" id="KW-1185">Reference proteome</keyword>
<dbReference type="Gene3D" id="3.40.30.10">
    <property type="entry name" value="Glutaredoxin"/>
    <property type="match status" value="1"/>
</dbReference>
<proteinExistence type="predicted"/>
<dbReference type="RefSeq" id="WP_141191148.1">
    <property type="nucleotide sequence ID" value="NZ_JBHUMR010000012.1"/>
</dbReference>
<sequence>MKKIEQLTSIEMIEDFIKDNKLSFIYISKPDCGVCHAILPHLRHLLDKFPLIQLGQVDAYHVEEVVAKYSIFSVPSLFLFIEGKEFLREARFVHFDELEKKMEKIYKIYQQ</sequence>
<dbReference type="CDD" id="cd02947">
    <property type="entry name" value="TRX_family"/>
    <property type="match status" value="1"/>
</dbReference>
<name>A0ABW5PRN1_9BACI</name>
<comment type="caution">
    <text evidence="2">The sequence shown here is derived from an EMBL/GenBank/DDBJ whole genome shotgun (WGS) entry which is preliminary data.</text>
</comment>
<dbReference type="SUPFAM" id="SSF52833">
    <property type="entry name" value="Thioredoxin-like"/>
    <property type="match status" value="1"/>
</dbReference>